<protein>
    <recommendedName>
        <fullName evidence="4">DUF4124 domain-containing protein</fullName>
    </recommendedName>
</protein>
<name>A0A4Y8UIT7_9GAMM</name>
<reference evidence="2 3" key="1">
    <citation type="submission" date="2019-03" db="EMBL/GenBank/DDBJ databases">
        <title>Draft genome of Gammaproteobacteria bacterium LSUCC0057, a member of the SAR92 clade.</title>
        <authorList>
            <person name="Lanclos V.C."/>
            <person name="Doiron C."/>
            <person name="Henson M.W."/>
            <person name="Thrash J.C."/>
        </authorList>
    </citation>
    <scope>NUCLEOTIDE SEQUENCE [LARGE SCALE GENOMIC DNA]</scope>
    <source>
        <strain evidence="2 3">LSUCC0057</strain>
    </source>
</reference>
<comment type="caution">
    <text evidence="2">The sequence shown here is derived from an EMBL/GenBank/DDBJ whole genome shotgun (WGS) entry which is preliminary data.</text>
</comment>
<evidence type="ECO:0000313" key="2">
    <source>
        <dbReference type="EMBL" id="TFH67213.1"/>
    </source>
</evidence>
<evidence type="ECO:0000256" key="1">
    <source>
        <dbReference type="SAM" id="MobiDB-lite"/>
    </source>
</evidence>
<feature type="region of interest" description="Disordered" evidence="1">
    <location>
        <begin position="1"/>
        <end position="53"/>
    </location>
</feature>
<dbReference type="Proteomes" id="UP000298133">
    <property type="component" value="Unassembled WGS sequence"/>
</dbReference>
<accession>A0A4Y8UIT7</accession>
<evidence type="ECO:0000313" key="3">
    <source>
        <dbReference type="Proteomes" id="UP000298133"/>
    </source>
</evidence>
<keyword evidence="3" id="KW-1185">Reference proteome</keyword>
<proteinExistence type="predicted"/>
<dbReference type="AlphaFoldDB" id="A0A4Y8UIT7"/>
<dbReference type="EMBL" id="SPIA01000004">
    <property type="protein sequence ID" value="TFH67213.1"/>
    <property type="molecule type" value="Genomic_DNA"/>
</dbReference>
<organism evidence="2 3">
    <name type="scientific">Gammaproteobacteria bacterium LSUCC0057</name>
    <dbReference type="NCBI Taxonomy" id="2559237"/>
    <lineage>
        <taxon>Bacteria</taxon>
        <taxon>Pseudomonadati</taxon>
        <taxon>Pseudomonadota</taxon>
        <taxon>Gammaproteobacteria</taxon>
        <taxon>Cellvibrionales</taxon>
        <taxon>Porticoccaceae</taxon>
        <taxon>SAR92 clade</taxon>
    </lineage>
</organism>
<gene>
    <name evidence="2" type="ORF">E3W66_09335</name>
</gene>
<evidence type="ECO:0008006" key="4">
    <source>
        <dbReference type="Google" id="ProtNLM"/>
    </source>
</evidence>
<sequence length="162" mass="17329">MAAAEVTVYRSSDASGLPRYSDNSERGSAAELPALNTVSPLPHTPQPPPRAAQQPRLLLQITAPANGLVVGNDQTGVRLQLQMSGHRGDSVRLVCLHNGREAAPLGSDLSCWVALPERGEQLLQVVALDAADRAVAHSDAVLVYVQRHHRPPAPPPPRLRNN</sequence>